<evidence type="ECO:0000313" key="2">
    <source>
        <dbReference type="Proteomes" id="UP000297626"/>
    </source>
</evidence>
<gene>
    <name evidence="1" type="ORF">E3T51_12380</name>
</gene>
<protein>
    <submittedName>
        <fullName evidence="1">Uncharacterized protein</fullName>
    </submittedName>
</protein>
<dbReference type="AlphaFoldDB" id="A0A4R9BJJ3"/>
<accession>A0A4R9BJJ3</accession>
<evidence type="ECO:0000313" key="1">
    <source>
        <dbReference type="EMBL" id="TFD85951.1"/>
    </source>
</evidence>
<name>A0A4R9BJJ3_9MICO</name>
<sequence length="517" mass="58262">MRHDERQRIKKHDGCCRGFGRPTDDQNLALGRPAGLPSYVAYSSKAARCARNKIRLMAEYLPSNVLNDRDRPRVLLVATPAAEESTFAWLSERCGTYRRVNALLEVDPSEWDVLVTDQAYATIRTTDWGLDASFWDRVPDHLFIFRTFRPGNGRAGSRFFEFNIEDGMADRNRALRRVDSVPGHQLRRIQALPEAIQDLVKSTLVPSAEARSQQFGIQVDGEHLAPAVLNFRPFLAGPGDIYLAGSYERPGGAAVWLLPDDAKSLENWFDVALVEWHLKDRRKFPSVQTWQSNPDWDTREERLAREELGKLDAAHAEALSRYETQRSVAATTLEAEHAIASSGPKHLLNGQDDDLQDAARIALEQLGFKVEDMDLVWDPRERREDFRIRDTDAPGWVAIADVTGVSKGAPGSKLATILGYIMKYLVADKPEREPSMWVIVNQLFHRDPLTRGDLYRADDIQTLVTHDGIALDTSALYVLSQSIEPGSTRASECRAWLRSARGQITVADAYKWMTSHP</sequence>
<keyword evidence="2" id="KW-1185">Reference proteome</keyword>
<organism evidence="1 2">
    <name type="scientific">Cryobacterium serini</name>
    <dbReference type="NCBI Taxonomy" id="1259201"/>
    <lineage>
        <taxon>Bacteria</taxon>
        <taxon>Bacillati</taxon>
        <taxon>Actinomycetota</taxon>
        <taxon>Actinomycetes</taxon>
        <taxon>Micrococcales</taxon>
        <taxon>Microbacteriaceae</taxon>
        <taxon>Cryobacterium</taxon>
    </lineage>
</organism>
<dbReference type="EMBL" id="SOHN01000016">
    <property type="protein sequence ID" value="TFD85951.1"/>
    <property type="molecule type" value="Genomic_DNA"/>
</dbReference>
<dbReference type="RefSeq" id="WP_134530099.1">
    <property type="nucleotide sequence ID" value="NZ_SOHN01000016.1"/>
</dbReference>
<reference evidence="1 2" key="1">
    <citation type="submission" date="2019-03" db="EMBL/GenBank/DDBJ databases">
        <title>Genomics of glacier-inhabiting Cryobacterium strains.</title>
        <authorList>
            <person name="Liu Q."/>
            <person name="Xin Y.-H."/>
        </authorList>
    </citation>
    <scope>NUCLEOTIDE SEQUENCE [LARGE SCALE GENOMIC DNA]</scope>
    <source>
        <strain evidence="1 2">Sr54</strain>
    </source>
</reference>
<dbReference type="Proteomes" id="UP000297626">
    <property type="component" value="Unassembled WGS sequence"/>
</dbReference>
<comment type="caution">
    <text evidence="1">The sequence shown here is derived from an EMBL/GenBank/DDBJ whole genome shotgun (WGS) entry which is preliminary data.</text>
</comment>
<proteinExistence type="predicted"/>